<evidence type="ECO:0000313" key="8">
    <source>
        <dbReference type="EMBL" id="MQM08668.1"/>
    </source>
</evidence>
<keyword evidence="3" id="KW-0813">Transport</keyword>
<dbReference type="Gene3D" id="1.20.1250.20">
    <property type="entry name" value="MFS general substrate transporter like domains"/>
    <property type="match status" value="1"/>
</dbReference>
<sequence>LEKELKHLSKEQIQQKSAVEENLKATQKQLKQSIAYAVGIFTICGLFFLIIFIPFLQVISWGTLALIPITGNTFPTQMACILLGNLGASFTEVVSDALVAEFSKAQKEGMLQSYAFMALAAGGILGNLSGGIVLLRSQQPKVMFLTFALLLIVQLGLSLTAREDTFNLPSNSNLCRRHYSVSESLSKQFSNLITIVNEETLYHPLSWIVASIAVVPLLSGTIFCFQTHCLKLDPAVIGLSKVIGQLMVLSATFVYNHYMKRIHFRKLVFWLQIIYALSLLSDLCLVNQINIKLGISNEAFVLCLSALAEAVAQFKILPFSVLFASLCPPGYEGSLFAFFASALCLSSILGGIFGVGLASLIGVTSGDYSRLSVGIILQFVAALIPLGWISYLPAMQTSGKVIKRSKKGLGMG</sequence>
<gene>
    <name evidence="8" type="ORF">Taro_041523</name>
</gene>
<feature type="transmembrane region" description="Helical" evidence="7">
    <location>
        <begin position="205"/>
        <end position="225"/>
    </location>
</feature>
<dbReference type="NCBIfam" id="TIGR00788">
    <property type="entry name" value="fbt"/>
    <property type="match status" value="1"/>
</dbReference>
<keyword evidence="5 7" id="KW-1133">Transmembrane helix</keyword>
<feature type="transmembrane region" description="Helical" evidence="7">
    <location>
        <begin position="114"/>
        <end position="135"/>
    </location>
</feature>
<dbReference type="InterPro" id="IPR039309">
    <property type="entry name" value="BT1"/>
</dbReference>
<evidence type="ECO:0000256" key="3">
    <source>
        <dbReference type="ARBA" id="ARBA00022448"/>
    </source>
</evidence>
<comment type="caution">
    <text evidence="8">The sequence shown here is derived from an EMBL/GenBank/DDBJ whole genome shotgun (WGS) entry which is preliminary data.</text>
</comment>
<dbReference type="InterPro" id="IPR036259">
    <property type="entry name" value="MFS_trans_sf"/>
</dbReference>
<dbReference type="OrthoDB" id="1923497at2759"/>
<reference evidence="8" key="1">
    <citation type="submission" date="2017-07" db="EMBL/GenBank/DDBJ databases">
        <title>Taro Niue Genome Assembly and Annotation.</title>
        <authorList>
            <person name="Atibalentja N."/>
            <person name="Keating K."/>
            <person name="Fields C.J."/>
        </authorList>
    </citation>
    <scope>NUCLEOTIDE SEQUENCE</scope>
    <source>
        <strain evidence="8">Niue_2</strain>
        <tissue evidence="8">Leaf</tissue>
    </source>
</reference>
<feature type="transmembrane region" description="Helical" evidence="7">
    <location>
        <begin position="299"/>
        <end position="323"/>
    </location>
</feature>
<evidence type="ECO:0000256" key="4">
    <source>
        <dbReference type="ARBA" id="ARBA00022692"/>
    </source>
</evidence>
<feature type="transmembrane region" description="Helical" evidence="7">
    <location>
        <begin position="373"/>
        <end position="391"/>
    </location>
</feature>
<feature type="transmembrane region" description="Helical" evidence="7">
    <location>
        <begin position="34"/>
        <end position="56"/>
    </location>
</feature>
<evidence type="ECO:0000256" key="6">
    <source>
        <dbReference type="ARBA" id="ARBA00023136"/>
    </source>
</evidence>
<organism evidence="8 9">
    <name type="scientific">Colocasia esculenta</name>
    <name type="common">Wild taro</name>
    <name type="synonym">Arum esculentum</name>
    <dbReference type="NCBI Taxonomy" id="4460"/>
    <lineage>
        <taxon>Eukaryota</taxon>
        <taxon>Viridiplantae</taxon>
        <taxon>Streptophyta</taxon>
        <taxon>Embryophyta</taxon>
        <taxon>Tracheophyta</taxon>
        <taxon>Spermatophyta</taxon>
        <taxon>Magnoliopsida</taxon>
        <taxon>Liliopsida</taxon>
        <taxon>Araceae</taxon>
        <taxon>Aroideae</taxon>
        <taxon>Colocasieae</taxon>
        <taxon>Colocasia</taxon>
    </lineage>
</organism>
<comment type="similarity">
    <text evidence="2">Belongs to the major facilitator superfamily. Folate-biopterin transporter (TC 2.A.71) family.</text>
</comment>
<dbReference type="PANTHER" id="PTHR31585:SF12">
    <property type="entry name" value="FOLATE-BIOPTERIN TRANSPORTER 9, CHLOROPLASTIC-RELATED"/>
    <property type="match status" value="1"/>
</dbReference>
<dbReference type="PANTHER" id="PTHR31585">
    <property type="entry name" value="FOLATE-BIOPTERIN TRANSPORTER 1, CHLOROPLASTIC"/>
    <property type="match status" value="1"/>
</dbReference>
<keyword evidence="6 7" id="KW-0472">Membrane</keyword>
<protein>
    <submittedName>
        <fullName evidence="8">Uncharacterized protein</fullName>
    </submittedName>
</protein>
<feature type="non-terminal residue" evidence="8">
    <location>
        <position position="412"/>
    </location>
</feature>
<dbReference type="Proteomes" id="UP000652761">
    <property type="component" value="Unassembled WGS sequence"/>
</dbReference>
<feature type="transmembrane region" description="Helical" evidence="7">
    <location>
        <begin position="142"/>
        <end position="161"/>
    </location>
</feature>
<feature type="transmembrane region" description="Helical" evidence="7">
    <location>
        <begin position="237"/>
        <end position="255"/>
    </location>
</feature>
<proteinExistence type="inferred from homology"/>
<evidence type="ECO:0000256" key="7">
    <source>
        <dbReference type="SAM" id="Phobius"/>
    </source>
</evidence>
<dbReference type="EMBL" id="NMUH01004178">
    <property type="protein sequence ID" value="MQM08668.1"/>
    <property type="molecule type" value="Genomic_DNA"/>
</dbReference>
<accession>A0A843WQ48</accession>
<keyword evidence="9" id="KW-1185">Reference proteome</keyword>
<evidence type="ECO:0000313" key="9">
    <source>
        <dbReference type="Proteomes" id="UP000652761"/>
    </source>
</evidence>
<dbReference type="Pfam" id="PF03092">
    <property type="entry name" value="BT1"/>
    <property type="match status" value="1"/>
</dbReference>
<evidence type="ECO:0000256" key="1">
    <source>
        <dbReference type="ARBA" id="ARBA00004141"/>
    </source>
</evidence>
<dbReference type="AlphaFoldDB" id="A0A843WQ48"/>
<name>A0A843WQ48_COLES</name>
<comment type="subcellular location">
    <subcellularLocation>
        <location evidence="1">Membrane</location>
        <topology evidence="1">Multi-pass membrane protein</topology>
    </subcellularLocation>
</comment>
<evidence type="ECO:0000256" key="2">
    <source>
        <dbReference type="ARBA" id="ARBA00007015"/>
    </source>
</evidence>
<dbReference type="GO" id="GO:0016020">
    <property type="term" value="C:membrane"/>
    <property type="evidence" value="ECO:0007669"/>
    <property type="project" value="UniProtKB-SubCell"/>
</dbReference>
<dbReference type="InterPro" id="IPR004324">
    <property type="entry name" value="FBT"/>
</dbReference>
<keyword evidence="4 7" id="KW-0812">Transmembrane</keyword>
<feature type="transmembrane region" description="Helical" evidence="7">
    <location>
        <begin position="267"/>
        <end position="287"/>
    </location>
</feature>
<evidence type="ECO:0000256" key="5">
    <source>
        <dbReference type="ARBA" id="ARBA00022989"/>
    </source>
</evidence>
<feature type="transmembrane region" description="Helical" evidence="7">
    <location>
        <begin position="335"/>
        <end position="361"/>
    </location>
</feature>
<dbReference type="SUPFAM" id="SSF103473">
    <property type="entry name" value="MFS general substrate transporter"/>
    <property type="match status" value="1"/>
</dbReference>